<proteinExistence type="predicted"/>
<organism evidence="1 2">
    <name type="scientific">Steinernema carpocapsae</name>
    <name type="common">Entomopathogenic nematode</name>
    <dbReference type="NCBI Taxonomy" id="34508"/>
    <lineage>
        <taxon>Eukaryota</taxon>
        <taxon>Metazoa</taxon>
        <taxon>Ecdysozoa</taxon>
        <taxon>Nematoda</taxon>
        <taxon>Chromadorea</taxon>
        <taxon>Rhabditida</taxon>
        <taxon>Tylenchina</taxon>
        <taxon>Panagrolaimomorpha</taxon>
        <taxon>Strongyloidoidea</taxon>
        <taxon>Steinernematidae</taxon>
        <taxon>Steinernema</taxon>
    </lineage>
</organism>
<sequence length="179" mass="19805">MSSRCSRQLQNHTNVWTFRQLYRQTVGSCPSVERISFDSLLLRKSVARELHVSSKSGLMRPLLQVFATLFVVFLVTTGALRCHSPKSVENDDPKSTAHTIACQGEDAVCYKYVEHKGYTTERGCADANAKCIGKDHAEGADGDFYCCSDDLCNGVNNHIVSKATVVGALLLSIFRVLLW</sequence>
<dbReference type="EMBL" id="AZBU02000012">
    <property type="protein sequence ID" value="TKR59866.1"/>
    <property type="molecule type" value="Genomic_DNA"/>
</dbReference>
<dbReference type="CDD" id="cd00117">
    <property type="entry name" value="TFP"/>
    <property type="match status" value="1"/>
</dbReference>
<reference evidence="1 2" key="1">
    <citation type="journal article" date="2015" name="Genome Biol.">
        <title>Comparative genomics of Steinernema reveals deeply conserved gene regulatory networks.</title>
        <authorList>
            <person name="Dillman A.R."/>
            <person name="Macchietto M."/>
            <person name="Porter C.F."/>
            <person name="Rogers A."/>
            <person name="Williams B."/>
            <person name="Antoshechkin I."/>
            <person name="Lee M.M."/>
            <person name="Goodwin Z."/>
            <person name="Lu X."/>
            <person name="Lewis E.E."/>
            <person name="Goodrich-Blair H."/>
            <person name="Stock S.P."/>
            <person name="Adams B.J."/>
            <person name="Sternberg P.W."/>
            <person name="Mortazavi A."/>
        </authorList>
    </citation>
    <scope>NUCLEOTIDE SEQUENCE [LARGE SCALE GENOMIC DNA]</scope>
    <source>
        <strain evidence="1 2">ALL</strain>
    </source>
</reference>
<dbReference type="Proteomes" id="UP000298663">
    <property type="component" value="Unassembled WGS sequence"/>
</dbReference>
<gene>
    <name evidence="1" type="ORF">L596_029476</name>
</gene>
<name>A0A4U5LUR5_STECR</name>
<dbReference type="SUPFAM" id="SSF57302">
    <property type="entry name" value="Snake toxin-like"/>
    <property type="match status" value="1"/>
</dbReference>
<dbReference type="InterPro" id="IPR045860">
    <property type="entry name" value="Snake_toxin-like_sf"/>
</dbReference>
<dbReference type="AlphaFoldDB" id="A0A4U5LUR5"/>
<accession>A0A4U5LUR5</accession>
<evidence type="ECO:0000313" key="2">
    <source>
        <dbReference type="Proteomes" id="UP000298663"/>
    </source>
</evidence>
<protein>
    <submittedName>
        <fullName evidence="1">Uncharacterized protein</fullName>
    </submittedName>
</protein>
<reference evidence="1 2" key="2">
    <citation type="journal article" date="2019" name="G3 (Bethesda)">
        <title>Hybrid Assembly of the Genome of the Entomopathogenic Nematode Steinernema carpocapsae Identifies the X-Chromosome.</title>
        <authorList>
            <person name="Serra L."/>
            <person name="Macchietto M."/>
            <person name="Macias-Munoz A."/>
            <person name="McGill C.J."/>
            <person name="Rodriguez I.M."/>
            <person name="Rodriguez B."/>
            <person name="Murad R."/>
            <person name="Mortazavi A."/>
        </authorList>
    </citation>
    <scope>NUCLEOTIDE SEQUENCE [LARGE SCALE GENOMIC DNA]</scope>
    <source>
        <strain evidence="1 2">ALL</strain>
    </source>
</reference>
<evidence type="ECO:0000313" key="1">
    <source>
        <dbReference type="EMBL" id="TKR59866.1"/>
    </source>
</evidence>
<comment type="caution">
    <text evidence="1">The sequence shown here is derived from an EMBL/GenBank/DDBJ whole genome shotgun (WGS) entry which is preliminary data.</text>
</comment>
<keyword evidence="2" id="KW-1185">Reference proteome</keyword>